<proteinExistence type="predicted"/>
<dbReference type="Pfam" id="PF04545">
    <property type="entry name" value="Sigma70_r4"/>
    <property type="match status" value="1"/>
</dbReference>
<dbReference type="RefSeq" id="WP_307509751.1">
    <property type="nucleotide sequence ID" value="NZ_BAAACE010000001.1"/>
</dbReference>
<gene>
    <name evidence="2" type="ORF">QOZ92_003083</name>
</gene>
<dbReference type="SUPFAM" id="SSF88659">
    <property type="entry name" value="Sigma3 and sigma4 domains of RNA polymerase sigma factors"/>
    <property type="match status" value="1"/>
</dbReference>
<organism evidence="2 3">
    <name type="scientific">Paraclostridium ghonii</name>
    <dbReference type="NCBI Taxonomy" id="29358"/>
    <lineage>
        <taxon>Bacteria</taxon>
        <taxon>Bacillati</taxon>
        <taxon>Bacillota</taxon>
        <taxon>Clostridia</taxon>
        <taxon>Peptostreptococcales</taxon>
        <taxon>Peptostreptococcaceae</taxon>
        <taxon>Paraclostridium</taxon>
    </lineage>
</organism>
<reference evidence="2 3" key="1">
    <citation type="submission" date="2023-07" db="EMBL/GenBank/DDBJ databases">
        <title>Genomic Encyclopedia of Type Strains, Phase IV (KMG-IV): sequencing the most valuable type-strain genomes for metagenomic binning, comparative biology and taxonomic classification.</title>
        <authorList>
            <person name="Goeker M."/>
        </authorList>
    </citation>
    <scope>NUCLEOTIDE SEQUENCE [LARGE SCALE GENOMIC DNA]</scope>
    <source>
        <strain evidence="2 3">DSM 15049</strain>
    </source>
</reference>
<dbReference type="Proteomes" id="UP001232584">
    <property type="component" value="Unassembled WGS sequence"/>
</dbReference>
<sequence>MTKIYSLIHEYKEGDKNKILDLIHKFDPLLNKLQRNSNYEDMKHDLVLFLFKIVDEIAVKLHKFEHDKHIISYIEKSMKNRYIHINKQNQKIYNCQEIFDNYMVENQYEENFNHIIFNDIIKDLTSKEKYVIHKVYFENLPESHVAEILNVSRQAIYKTKTRALNKLKRNIA</sequence>
<protein>
    <submittedName>
        <fullName evidence="2">RNA polymerase sigma factor (Sigma-70 family)</fullName>
    </submittedName>
</protein>
<evidence type="ECO:0000313" key="2">
    <source>
        <dbReference type="EMBL" id="MDQ0557948.1"/>
    </source>
</evidence>
<dbReference type="NCBIfam" id="TIGR02937">
    <property type="entry name" value="sigma70-ECF"/>
    <property type="match status" value="1"/>
</dbReference>
<keyword evidence="3" id="KW-1185">Reference proteome</keyword>
<dbReference type="InterPro" id="IPR007630">
    <property type="entry name" value="RNA_pol_sigma70_r4"/>
</dbReference>
<evidence type="ECO:0000313" key="3">
    <source>
        <dbReference type="Proteomes" id="UP001232584"/>
    </source>
</evidence>
<dbReference type="InterPro" id="IPR013324">
    <property type="entry name" value="RNA_pol_sigma_r3/r4-like"/>
</dbReference>
<comment type="caution">
    <text evidence="2">The sequence shown here is derived from an EMBL/GenBank/DDBJ whole genome shotgun (WGS) entry which is preliminary data.</text>
</comment>
<dbReference type="Gene3D" id="1.20.140.160">
    <property type="match status" value="1"/>
</dbReference>
<feature type="domain" description="RNA polymerase sigma-70 region 4" evidence="1">
    <location>
        <begin position="121"/>
        <end position="168"/>
    </location>
</feature>
<accession>A0ABU0N558</accession>
<dbReference type="EMBL" id="JAUSWG010000016">
    <property type="protein sequence ID" value="MDQ0557948.1"/>
    <property type="molecule type" value="Genomic_DNA"/>
</dbReference>
<name>A0ABU0N558_9FIRM</name>
<evidence type="ECO:0000259" key="1">
    <source>
        <dbReference type="Pfam" id="PF04545"/>
    </source>
</evidence>
<dbReference type="InterPro" id="IPR014284">
    <property type="entry name" value="RNA_pol_sigma-70_dom"/>
</dbReference>